<reference evidence="9 10" key="1">
    <citation type="submission" date="2017-03" db="EMBL/GenBank/DDBJ databases">
        <title>Genome of the blue death feigning beetle - Asbolus verrucosus.</title>
        <authorList>
            <person name="Rider S.D."/>
        </authorList>
    </citation>
    <scope>NUCLEOTIDE SEQUENCE [LARGE SCALE GENOMIC DNA]</scope>
    <source>
        <strain evidence="9">Butters</strain>
        <tissue evidence="9">Head and leg muscle</tissue>
    </source>
</reference>
<comment type="catalytic activity">
    <reaction evidence="5">
        <text>a 3'-end uridylyl-uridine-RNA = a 3'-end 2',3'-cyclophospho-uridine-RNA + uridine</text>
        <dbReference type="Rhea" id="RHEA:46052"/>
        <dbReference type="Rhea" id="RHEA-COMP:17384"/>
        <dbReference type="Rhea" id="RHEA-COMP:17385"/>
        <dbReference type="ChEBI" id="CHEBI:16704"/>
        <dbReference type="ChEBI" id="CHEBI:85643"/>
        <dbReference type="ChEBI" id="CHEBI:85644"/>
    </reaction>
    <physiologicalReaction direction="left-to-right" evidence="5">
        <dbReference type="Rhea" id="RHEA:46053"/>
    </physiologicalReaction>
</comment>
<evidence type="ECO:0000256" key="8">
    <source>
        <dbReference type="SAM" id="MobiDB-lite"/>
    </source>
</evidence>
<evidence type="ECO:0000256" key="6">
    <source>
        <dbReference type="ARBA" id="ARBA00029543"/>
    </source>
</evidence>
<organism evidence="9 10">
    <name type="scientific">Asbolus verrucosus</name>
    <name type="common">Desert ironclad beetle</name>
    <dbReference type="NCBI Taxonomy" id="1661398"/>
    <lineage>
        <taxon>Eukaryota</taxon>
        <taxon>Metazoa</taxon>
        <taxon>Ecdysozoa</taxon>
        <taxon>Arthropoda</taxon>
        <taxon>Hexapoda</taxon>
        <taxon>Insecta</taxon>
        <taxon>Pterygota</taxon>
        <taxon>Neoptera</taxon>
        <taxon>Endopterygota</taxon>
        <taxon>Coleoptera</taxon>
        <taxon>Polyphaga</taxon>
        <taxon>Cucujiformia</taxon>
        <taxon>Tenebrionidae</taxon>
        <taxon>Pimeliinae</taxon>
        <taxon>Asbolus</taxon>
    </lineage>
</organism>
<evidence type="ECO:0000256" key="3">
    <source>
        <dbReference type="ARBA" id="ARBA00023239"/>
    </source>
</evidence>
<keyword evidence="2" id="KW-0378">Hydrolase</keyword>
<sequence>MSNKGALDLLAAYSGDSSDEEVPGSRVSTKRTHKDDRSEPNHKRFEKLPVPDFMLKNPEEVTDDPSLHEDRIRNESNERLKKLLFTIMKLVPEDIELKCLNDFHISLTKTVILKHHWVDSFVSTLKENVSYITRFIIMLSSLDIYCNEEKTRTFIGLQIKTGFDSLLKLVQCLNNRLGEFKLPKFYENPSFHISIAWCLGDCTDKLKVILPDLNNELQEVMNILKKTGTFMSSILCVG</sequence>
<dbReference type="Gene3D" id="3.90.1140.10">
    <property type="entry name" value="Cyclic phosphodiesterase"/>
    <property type="match status" value="1"/>
</dbReference>
<evidence type="ECO:0000256" key="7">
    <source>
        <dbReference type="ARBA" id="ARBA00030030"/>
    </source>
</evidence>
<dbReference type="InterPro" id="IPR027521">
    <property type="entry name" value="Usb1"/>
</dbReference>
<dbReference type="GO" id="GO:0000175">
    <property type="term" value="F:3'-5'-RNA exonuclease activity"/>
    <property type="evidence" value="ECO:0007669"/>
    <property type="project" value="TreeGrafter"/>
</dbReference>
<feature type="region of interest" description="Disordered" evidence="8">
    <location>
        <begin position="1"/>
        <end position="48"/>
    </location>
</feature>
<dbReference type="PANTHER" id="PTHR13522">
    <property type="entry name" value="U6 SNRNA PHOSPHODIESTERASE 1"/>
    <property type="match status" value="1"/>
</dbReference>
<dbReference type="AlphaFoldDB" id="A0A482V199"/>
<dbReference type="GO" id="GO:0034477">
    <property type="term" value="P:U6 snRNA 3'-end processing"/>
    <property type="evidence" value="ECO:0007669"/>
    <property type="project" value="InterPro"/>
</dbReference>
<gene>
    <name evidence="9" type="ORF">BDFB_012459</name>
</gene>
<dbReference type="Proteomes" id="UP000292052">
    <property type="component" value="Unassembled WGS sequence"/>
</dbReference>
<evidence type="ECO:0000256" key="1">
    <source>
        <dbReference type="ARBA" id="ARBA00022722"/>
    </source>
</evidence>
<evidence type="ECO:0000256" key="2">
    <source>
        <dbReference type="ARBA" id="ARBA00022801"/>
    </source>
</evidence>
<evidence type="ECO:0000256" key="5">
    <source>
        <dbReference type="ARBA" id="ARBA00029300"/>
    </source>
</evidence>
<keyword evidence="1" id="KW-0540">Nuclease</keyword>
<dbReference type="GO" id="GO:0005634">
    <property type="term" value="C:nucleus"/>
    <property type="evidence" value="ECO:0007669"/>
    <property type="project" value="TreeGrafter"/>
</dbReference>
<dbReference type="Pfam" id="PF09749">
    <property type="entry name" value="HVSL"/>
    <property type="match status" value="1"/>
</dbReference>
<dbReference type="OrthoDB" id="49151at2759"/>
<keyword evidence="3" id="KW-0456">Lyase</keyword>
<dbReference type="PANTHER" id="PTHR13522:SF3">
    <property type="entry name" value="U6 SNRNA PHOSPHODIESTERASE 1"/>
    <property type="match status" value="1"/>
</dbReference>
<evidence type="ECO:0000313" key="10">
    <source>
        <dbReference type="Proteomes" id="UP000292052"/>
    </source>
</evidence>
<proteinExistence type="predicted"/>
<feature type="compositionally biased region" description="Basic and acidic residues" evidence="8">
    <location>
        <begin position="33"/>
        <end position="48"/>
    </location>
</feature>
<dbReference type="EMBL" id="QDEB01133202">
    <property type="protein sequence ID" value="RZB38853.1"/>
    <property type="molecule type" value="Genomic_DNA"/>
</dbReference>
<keyword evidence="10" id="KW-1185">Reference proteome</keyword>
<comment type="caution">
    <text evidence="9">The sequence shown here is derived from an EMBL/GenBank/DDBJ whole genome shotgun (WGS) entry which is preliminary data.</text>
</comment>
<dbReference type="GO" id="GO:0016829">
    <property type="term" value="F:lyase activity"/>
    <property type="evidence" value="ECO:0007669"/>
    <property type="project" value="UniProtKB-KW"/>
</dbReference>
<protein>
    <recommendedName>
        <fullName evidence="6">U6 snRNA phosphodiesterase 1</fullName>
    </recommendedName>
    <alternativeName>
        <fullName evidence="7">3'-5' RNA exonuclease USB1</fullName>
    </alternativeName>
</protein>
<evidence type="ECO:0000313" key="9">
    <source>
        <dbReference type="EMBL" id="RZB38853.1"/>
    </source>
</evidence>
<accession>A0A482V199</accession>
<name>A0A482V199_ASBVE</name>
<dbReference type="STRING" id="1661398.A0A482V199"/>
<keyword evidence="4" id="KW-0539">Nucleus</keyword>
<evidence type="ECO:0000256" key="4">
    <source>
        <dbReference type="ARBA" id="ARBA00023242"/>
    </source>
</evidence>